<dbReference type="NCBIfam" id="TIGR00099">
    <property type="entry name" value="Cof-subfamily"/>
    <property type="match status" value="1"/>
</dbReference>
<dbReference type="CDD" id="cd07516">
    <property type="entry name" value="HAD_Pase"/>
    <property type="match status" value="1"/>
</dbReference>
<dbReference type="GeneID" id="63935967"/>
<dbReference type="GO" id="GO:0016791">
    <property type="term" value="F:phosphatase activity"/>
    <property type="evidence" value="ECO:0007669"/>
    <property type="project" value="TreeGrafter"/>
</dbReference>
<organism evidence="1 2">
    <name type="scientific">Staphylococcus saccharolyticus</name>
    <dbReference type="NCBI Taxonomy" id="33028"/>
    <lineage>
        <taxon>Bacteria</taxon>
        <taxon>Bacillati</taxon>
        <taxon>Bacillota</taxon>
        <taxon>Bacilli</taxon>
        <taxon>Bacillales</taxon>
        <taxon>Staphylococcaceae</taxon>
        <taxon>Staphylococcus</taxon>
    </lineage>
</organism>
<keyword evidence="2" id="KW-1185">Reference proteome</keyword>
<dbReference type="Gene3D" id="3.40.50.1000">
    <property type="entry name" value="HAD superfamily/HAD-like"/>
    <property type="match status" value="1"/>
</dbReference>
<dbReference type="Proteomes" id="UP000255425">
    <property type="component" value="Unassembled WGS sequence"/>
</dbReference>
<protein>
    <submittedName>
        <fullName evidence="1">HAD superfamily hydrolase</fullName>
        <ecNumber evidence="1">3.1.3.-</ecNumber>
    </submittedName>
</protein>
<dbReference type="PANTHER" id="PTHR10000">
    <property type="entry name" value="PHOSPHOSERINE PHOSPHATASE"/>
    <property type="match status" value="1"/>
</dbReference>
<dbReference type="EMBL" id="UHDZ01000001">
    <property type="protein sequence ID" value="SUM73280.1"/>
    <property type="molecule type" value="Genomic_DNA"/>
</dbReference>
<dbReference type="NCBIfam" id="TIGR01484">
    <property type="entry name" value="HAD-SF-IIB"/>
    <property type="match status" value="1"/>
</dbReference>
<dbReference type="InterPro" id="IPR006379">
    <property type="entry name" value="HAD-SF_hydro_IIB"/>
</dbReference>
<dbReference type="GO" id="GO:0005829">
    <property type="term" value="C:cytosol"/>
    <property type="evidence" value="ECO:0007669"/>
    <property type="project" value="TreeGrafter"/>
</dbReference>
<dbReference type="EC" id="3.1.3.-" evidence="1"/>
<dbReference type="Pfam" id="PF08282">
    <property type="entry name" value="Hydrolase_3"/>
    <property type="match status" value="1"/>
</dbReference>
<dbReference type="SUPFAM" id="SSF56784">
    <property type="entry name" value="HAD-like"/>
    <property type="match status" value="1"/>
</dbReference>
<dbReference type="InterPro" id="IPR036412">
    <property type="entry name" value="HAD-like_sf"/>
</dbReference>
<dbReference type="SFLD" id="SFLDS00003">
    <property type="entry name" value="Haloacid_Dehalogenase"/>
    <property type="match status" value="1"/>
</dbReference>
<gene>
    <name evidence="1" type="primary">yidA</name>
    <name evidence="1" type="ORF">NCTC11807_02073</name>
</gene>
<dbReference type="Gene3D" id="3.30.1240.10">
    <property type="match status" value="1"/>
</dbReference>
<proteinExistence type="predicted"/>
<dbReference type="PANTHER" id="PTHR10000:SF23">
    <property type="entry name" value="5-AMINO-6-(5-PHOSPHO-D-RIBITYLAMINO)URACIL PHOSPHATASE YITU"/>
    <property type="match status" value="1"/>
</dbReference>
<name>A0A380H926_9STAP</name>
<evidence type="ECO:0000313" key="2">
    <source>
        <dbReference type="Proteomes" id="UP000255425"/>
    </source>
</evidence>
<dbReference type="SFLD" id="SFLDG01140">
    <property type="entry name" value="C2.B:_Phosphomannomutase_and_P"/>
    <property type="match status" value="1"/>
</dbReference>
<accession>A0A380H926</accession>
<dbReference type="RefSeq" id="WP_115313697.1">
    <property type="nucleotide sequence ID" value="NZ_CP066042.1"/>
</dbReference>
<sequence length="273" mass="31600">MQPYLICLDLDGTLLNDNKEISSYTKQVLTELQQRGHYIMIATGRPYRASQIYYHELNMDTPVVNFNGAFVHHPKAKDFETIHEVLDIEISKNIISALQRSHVTNIIAEVKDYVFINNHDPRLFEGFSMGNPRIQTGNLLDHLKEAPTSLLVEADEENIPKIKEMLTHFYAENIEHRRWGAPFPVIEIVKRGINKARGIKHAMEYLNIDDKHIIAFGDEDNDIEMIKFATYGIAMDNGLKELKDIADHTTYNNNNDGIGRYLNDFFDLKIRYY</sequence>
<dbReference type="PROSITE" id="PS01228">
    <property type="entry name" value="COF_1"/>
    <property type="match status" value="1"/>
</dbReference>
<dbReference type="GO" id="GO:0000287">
    <property type="term" value="F:magnesium ion binding"/>
    <property type="evidence" value="ECO:0007669"/>
    <property type="project" value="TreeGrafter"/>
</dbReference>
<keyword evidence="1" id="KW-0378">Hydrolase</keyword>
<reference evidence="1 2" key="1">
    <citation type="submission" date="2018-06" db="EMBL/GenBank/DDBJ databases">
        <authorList>
            <consortium name="Pathogen Informatics"/>
            <person name="Doyle S."/>
        </authorList>
    </citation>
    <scope>NUCLEOTIDE SEQUENCE [LARGE SCALE GENOMIC DNA]</scope>
    <source>
        <strain evidence="1 2">NCTC11807</strain>
    </source>
</reference>
<evidence type="ECO:0000313" key="1">
    <source>
        <dbReference type="EMBL" id="SUM73280.1"/>
    </source>
</evidence>
<dbReference type="AlphaFoldDB" id="A0A380H926"/>
<dbReference type="InterPro" id="IPR000150">
    <property type="entry name" value="Cof"/>
</dbReference>
<dbReference type="InterPro" id="IPR023214">
    <property type="entry name" value="HAD_sf"/>
</dbReference>